<protein>
    <submittedName>
        <fullName evidence="4">Putative heat shock protein 70</fullName>
    </submittedName>
</protein>
<dbReference type="InterPro" id="IPR043129">
    <property type="entry name" value="ATPase_NBD"/>
</dbReference>
<dbReference type="GO" id="GO:0005524">
    <property type="term" value="F:ATP binding"/>
    <property type="evidence" value="ECO:0007669"/>
    <property type="project" value="UniProtKB-KW"/>
</dbReference>
<dbReference type="Gene3D" id="3.30.420.40">
    <property type="match status" value="2"/>
</dbReference>
<comment type="similarity">
    <text evidence="3">Belongs to the heat shock protein 70 family.</text>
</comment>
<dbReference type="EMBL" id="FJ611959">
    <property type="protein sequence ID" value="ACU57193.1"/>
    <property type="molecule type" value="Genomic_RNA"/>
</dbReference>
<sequence>MATFGLDFGTTFSTVSVVTSSGYLFFQQNDSAYIPTSLFFFPSGGVCFGYQADKNFISKADGSYFRDLKRYVGCTSRTIGNYLTKLRPHYRVTPVKVGYGVSDTVSLSAYNEAGADTFDLPFLIATYVSRLIETAEEAFRCKCSSLIVSVPAGYSCSKRLFMEACVSLSGYQCRAMLNEPSAAAIAALPHLSPTDSLLLVYDFGGGTFDVSLATVVGSTIAIKDSSGDMNLGGRDIDRALSDWIKSRAGVITPEPLDVSALKEALSISSETLTYTLDVAGNPQVRISPSDLAEIARPFIDRSIAVVLKLLKSSKFRSLKPKVVLVGGSSALPGLSQLITQMPSFSGVVEVPDARGAVSAGCALFVRSFDATSDMHLVDCVTVSVSVCSLRGMAVCIVPKGSPLPFVGSKSITLENLTRSAPIIFKFFEGESTRVVYNDPLFAFEFYLKDWGLDAWSISSLKVTIHTEVSSVGEVSLRLSAANSSLDMKPSKLYDFPTPSKPIPHIVNDNREKLDSIKNFIALASNPQARNNNKALLSDTSVLSSTPSHVFIDTAAAGPSEFDAAELVLRQTVPRNVRSSTVRRVPFGG</sequence>
<dbReference type="InterPro" id="IPR013126">
    <property type="entry name" value="Hsp_70_fam"/>
</dbReference>
<keyword evidence="1 3" id="KW-0547">Nucleotide-binding</keyword>
<dbReference type="PANTHER" id="PTHR19375">
    <property type="entry name" value="HEAT SHOCK PROTEIN 70KDA"/>
    <property type="match status" value="1"/>
</dbReference>
<accession>D3GBB2</accession>
<organism evidence="4">
    <name type="scientific">Fig mild mottle-associated virus</name>
    <dbReference type="NCBI Taxonomy" id="666641"/>
    <lineage>
        <taxon>Viruses</taxon>
        <taxon>Riboviria</taxon>
        <taxon>Orthornavirae</taxon>
        <taxon>Kitrinoviricota</taxon>
        <taxon>Alsuviricetes</taxon>
        <taxon>Martellivirales</taxon>
        <taxon>Closteroviridae</taxon>
        <taxon>Closterovirus</taxon>
    </lineage>
</organism>
<name>D3GBB2_9CLOS</name>
<dbReference type="PRINTS" id="PR00301">
    <property type="entry name" value="HEATSHOCK70"/>
</dbReference>
<reference evidence="4" key="1">
    <citation type="submission" date="2009-01" db="EMBL/GenBank/DDBJ databases">
        <title>Fig mild mottle-associated virus, a novel closterovirus infecting fig tree.</title>
        <authorList>
            <person name="Elbeaino T."/>
            <person name="Heinoun K."/>
            <person name="Digiaro M."/>
            <person name="Martelli G.P."/>
        </authorList>
    </citation>
    <scope>NUCLEOTIDE SEQUENCE</scope>
    <source>
        <strain evidence="4">Cal1</strain>
    </source>
</reference>
<evidence type="ECO:0000256" key="3">
    <source>
        <dbReference type="RuleBase" id="RU003322"/>
    </source>
</evidence>
<proteinExistence type="inferred from homology"/>
<keyword evidence="2 3" id="KW-0067">ATP-binding</keyword>
<dbReference type="Gene3D" id="3.90.640.10">
    <property type="entry name" value="Actin, Chain A, domain 4"/>
    <property type="match status" value="1"/>
</dbReference>
<evidence type="ECO:0000256" key="2">
    <source>
        <dbReference type="ARBA" id="ARBA00022840"/>
    </source>
</evidence>
<evidence type="ECO:0000313" key="4">
    <source>
        <dbReference type="EMBL" id="ACU57193.1"/>
    </source>
</evidence>
<dbReference type="SUPFAM" id="SSF53067">
    <property type="entry name" value="Actin-like ATPase domain"/>
    <property type="match status" value="2"/>
</dbReference>
<dbReference type="InterPro" id="IPR029047">
    <property type="entry name" value="HSP70_peptide-bd_sf"/>
</dbReference>
<dbReference type="SUPFAM" id="SSF100920">
    <property type="entry name" value="Heat shock protein 70kD (HSP70), peptide-binding domain"/>
    <property type="match status" value="1"/>
</dbReference>
<dbReference type="GO" id="GO:0140662">
    <property type="term" value="F:ATP-dependent protein folding chaperone"/>
    <property type="evidence" value="ECO:0007669"/>
    <property type="project" value="InterPro"/>
</dbReference>
<dbReference type="Pfam" id="PF00012">
    <property type="entry name" value="HSP70"/>
    <property type="match status" value="1"/>
</dbReference>
<keyword evidence="4" id="KW-0346">Stress response</keyword>
<evidence type="ECO:0000256" key="1">
    <source>
        <dbReference type="ARBA" id="ARBA00022741"/>
    </source>
</evidence>